<organism evidence="2">
    <name type="scientific">Lacticaseibacillus paracasei subsp. paracasei</name>
    <dbReference type="NCBI Taxonomy" id="47714"/>
    <lineage>
        <taxon>Bacteria</taxon>
        <taxon>Bacillati</taxon>
        <taxon>Bacillota</taxon>
        <taxon>Bacilli</taxon>
        <taxon>Lactobacillales</taxon>
        <taxon>Lactobacillaceae</taxon>
        <taxon>Lacticaseibacillus</taxon>
    </lineage>
</organism>
<dbReference type="Pfam" id="PF00535">
    <property type="entry name" value="Glycos_transf_2"/>
    <property type="match status" value="1"/>
</dbReference>
<reference evidence="2" key="1">
    <citation type="submission" date="2015-08" db="EMBL/GenBank/DDBJ databases">
        <title>Novel EPS-SJ produced by Lactobacillus paracasei subsp. paracasei BGSJ2-8 improves the adhesion abillty and pathogen exclusion.</title>
        <authorList>
            <person name="Zivkovic M."/>
            <person name="Miljkovic M."/>
            <person name="Tolinacki M."/>
            <person name="Golic N."/>
            <person name="Kojic M."/>
        </authorList>
    </citation>
    <scope>NUCLEOTIDE SEQUENCE</scope>
    <source>
        <strain evidence="2">BGSJ2-8</strain>
    </source>
</reference>
<evidence type="ECO:0000259" key="1">
    <source>
        <dbReference type="Pfam" id="PF00535"/>
    </source>
</evidence>
<accession>A0A0P1H2M2</accession>
<dbReference type="InterPro" id="IPR029044">
    <property type="entry name" value="Nucleotide-diphossugar_trans"/>
</dbReference>
<protein>
    <submittedName>
        <fullName evidence="2">Glycosyltransferase-EpsV protein</fullName>
    </submittedName>
</protein>
<dbReference type="AlphaFoldDB" id="A0A0P1H2M2"/>
<proteinExistence type="predicted"/>
<feature type="domain" description="Glycosyltransferase 2-like" evidence="1">
    <location>
        <begin position="6"/>
        <end position="126"/>
    </location>
</feature>
<dbReference type="InterPro" id="IPR001173">
    <property type="entry name" value="Glyco_trans_2-like"/>
</dbReference>
<dbReference type="SUPFAM" id="SSF53448">
    <property type="entry name" value="Nucleotide-diphospho-sugar transferases"/>
    <property type="match status" value="1"/>
</dbReference>
<name>A0A0P1H2M2_LACPA</name>
<sequence length="329" mass="38102">MTYELSIVMPVYNAERYLKRILSSIGNIPDNVEIIFVNNRSTDNSLQIINDYYNAHPTSRVISEDRPGVAYARNTGLRHAIGDYIWFIDADDVIHSGAIRTILNIIHDHSFDLLVFDYQSVAPNKVGSEINTSSNIGGIVSLTALLHEMLTDEHDAIGGFPHNKVFSKALIGSSTFQDFRYAEDLAFFVPILLRSHRIYRLHQVLYDYYQNTESLVHNIDIKKMTDYSAVIDGVEKSLVHSRLVNRSDINRYMIKHRLSIYSLIIDWKQGSSLQRYIRERLDTYSLSEVFYLRKDKRLTIKFLLYKLHVLAALTYLRDTLVRKKQGDFE</sequence>
<dbReference type="RefSeq" id="WP_084413680.1">
    <property type="nucleotide sequence ID" value="NZ_JAVYAI010000078.1"/>
</dbReference>
<gene>
    <name evidence="2" type="primary">epsV</name>
</gene>
<dbReference type="Gene3D" id="3.90.550.10">
    <property type="entry name" value="Spore Coat Polysaccharide Biosynthesis Protein SpsA, Chain A"/>
    <property type="match status" value="1"/>
</dbReference>
<dbReference type="GO" id="GO:0016758">
    <property type="term" value="F:hexosyltransferase activity"/>
    <property type="evidence" value="ECO:0007669"/>
    <property type="project" value="UniProtKB-ARBA"/>
</dbReference>
<evidence type="ECO:0000313" key="2">
    <source>
        <dbReference type="EMBL" id="CUH82809.1"/>
    </source>
</evidence>
<dbReference type="CDD" id="cd00761">
    <property type="entry name" value="Glyco_tranf_GTA_type"/>
    <property type="match status" value="1"/>
</dbReference>
<keyword evidence="2" id="KW-0808">Transferase</keyword>
<dbReference type="EMBL" id="LN879393">
    <property type="protein sequence ID" value="CUH82809.1"/>
    <property type="molecule type" value="Genomic_DNA"/>
</dbReference>
<dbReference type="PANTHER" id="PTHR22916:SF3">
    <property type="entry name" value="UDP-GLCNAC:BETAGAL BETA-1,3-N-ACETYLGLUCOSAMINYLTRANSFERASE-LIKE PROTEIN 1"/>
    <property type="match status" value="1"/>
</dbReference>
<dbReference type="PANTHER" id="PTHR22916">
    <property type="entry name" value="GLYCOSYLTRANSFERASE"/>
    <property type="match status" value="1"/>
</dbReference>